<dbReference type="InParanoid" id="A0A2R5GJ95"/>
<dbReference type="Gene3D" id="2.40.30.10">
    <property type="entry name" value="Translation factors"/>
    <property type="match status" value="1"/>
</dbReference>
<gene>
    <name evidence="2" type="ORF">FCC1311_071782</name>
</gene>
<evidence type="ECO:0000259" key="1">
    <source>
        <dbReference type="PROSITE" id="PS51384"/>
    </source>
</evidence>
<dbReference type="Pfam" id="PF00175">
    <property type="entry name" value="NAD_binding_1"/>
    <property type="match status" value="1"/>
</dbReference>
<dbReference type="PANTHER" id="PTHR42815">
    <property type="entry name" value="FAD-BINDING, PUTATIVE (AFU_ORTHOLOGUE AFUA_6G07600)-RELATED"/>
    <property type="match status" value="1"/>
</dbReference>
<dbReference type="InterPro" id="IPR001433">
    <property type="entry name" value="OxRdtase_FAD/NAD-bd"/>
</dbReference>
<dbReference type="EMBL" id="BEYU01000086">
    <property type="protein sequence ID" value="GBG30957.1"/>
    <property type="molecule type" value="Genomic_DNA"/>
</dbReference>
<dbReference type="AlphaFoldDB" id="A0A2R5GJ95"/>
<dbReference type="Gene3D" id="3.40.50.80">
    <property type="entry name" value="Nucleotide-binding domain of ferredoxin-NADP reductase (FNR) module"/>
    <property type="match status" value="1"/>
</dbReference>
<feature type="domain" description="FAD-binding FR-type" evidence="1">
    <location>
        <begin position="343"/>
        <end position="461"/>
    </location>
</feature>
<dbReference type="Proteomes" id="UP000241890">
    <property type="component" value="Unassembled WGS sequence"/>
</dbReference>
<accession>A0A2R5GJ95</accession>
<dbReference type="InterPro" id="IPR011576">
    <property type="entry name" value="Pyridox_Oxase_N"/>
</dbReference>
<dbReference type="SUPFAM" id="SSF50475">
    <property type="entry name" value="FMN-binding split barrel"/>
    <property type="match status" value="2"/>
</dbReference>
<dbReference type="OrthoDB" id="436496at2759"/>
<evidence type="ECO:0000313" key="2">
    <source>
        <dbReference type="EMBL" id="GBG30957.1"/>
    </source>
</evidence>
<dbReference type="GO" id="GO:0016491">
    <property type="term" value="F:oxidoreductase activity"/>
    <property type="evidence" value="ECO:0007669"/>
    <property type="project" value="InterPro"/>
</dbReference>
<reference evidence="2 3" key="1">
    <citation type="submission" date="2017-12" db="EMBL/GenBank/DDBJ databases">
        <title>Sequencing, de novo assembly and annotation of complete genome of a new Thraustochytrid species, strain FCC1311.</title>
        <authorList>
            <person name="Sedici K."/>
            <person name="Godart F."/>
            <person name="Aiese Cigliano R."/>
            <person name="Sanseverino W."/>
            <person name="Barakat M."/>
            <person name="Ortet P."/>
            <person name="Marechal E."/>
            <person name="Cagnac O."/>
            <person name="Amato A."/>
        </authorList>
    </citation>
    <scope>NUCLEOTIDE SEQUENCE [LARGE SCALE GENOMIC DNA]</scope>
</reference>
<organism evidence="2 3">
    <name type="scientific">Hondaea fermentalgiana</name>
    <dbReference type="NCBI Taxonomy" id="2315210"/>
    <lineage>
        <taxon>Eukaryota</taxon>
        <taxon>Sar</taxon>
        <taxon>Stramenopiles</taxon>
        <taxon>Bigyra</taxon>
        <taxon>Labyrinthulomycetes</taxon>
        <taxon>Thraustochytrida</taxon>
        <taxon>Thraustochytriidae</taxon>
        <taxon>Hondaea</taxon>
    </lineage>
</organism>
<dbReference type="InterPro" id="IPR017938">
    <property type="entry name" value="Riboflavin_synthase-like_b-brl"/>
</dbReference>
<proteinExistence type="predicted"/>
<dbReference type="SUPFAM" id="SSF52343">
    <property type="entry name" value="Ferredoxin reductase-like, C-terminal NADP-linked domain"/>
    <property type="match status" value="1"/>
</dbReference>
<evidence type="ECO:0000313" key="3">
    <source>
        <dbReference type="Proteomes" id="UP000241890"/>
    </source>
</evidence>
<dbReference type="SUPFAM" id="SSF63380">
    <property type="entry name" value="Riboflavin synthase domain-like"/>
    <property type="match status" value="1"/>
</dbReference>
<dbReference type="InterPro" id="IPR039261">
    <property type="entry name" value="FNR_nucleotide-bd"/>
</dbReference>
<dbReference type="InterPro" id="IPR017927">
    <property type="entry name" value="FAD-bd_FR_type"/>
</dbReference>
<dbReference type="PANTHER" id="PTHR42815:SF2">
    <property type="entry name" value="FAD-BINDING, PUTATIVE (AFU_ORTHOLOGUE AFUA_6G07600)-RELATED"/>
    <property type="match status" value="1"/>
</dbReference>
<comment type="caution">
    <text evidence="2">The sequence shown here is derived from an EMBL/GenBank/DDBJ whole genome shotgun (WGS) entry which is preliminary data.</text>
</comment>
<dbReference type="PROSITE" id="PS51384">
    <property type="entry name" value="FAD_FR"/>
    <property type="match status" value="1"/>
</dbReference>
<keyword evidence="3" id="KW-1185">Reference proteome</keyword>
<dbReference type="Gene3D" id="2.30.110.10">
    <property type="entry name" value="Electron Transport, Fmn-binding Protein, Chain A"/>
    <property type="match status" value="1"/>
</dbReference>
<dbReference type="InterPro" id="IPR012349">
    <property type="entry name" value="Split_barrel_FMN-bd"/>
</dbReference>
<sequence>MSQVEEGDGLWHAGEVRVQEKVFGAARAAELRRSYDGFVREAMPEEHQVFFEEAPWLVVGSLDPNGHPRASVVHLRDPSERQEDGKLFSTDDKQGETFSLAENAILADDPIATNLQQQEAKIGILGIQLHTRRRNRVNGTVTAQRDGRIHLRVMQSFGNCPKYIQTRRWVDASRDDTAAVKERLFQSSANADSASSPDRQGGIDEEALNLVRKADTFFIASGNHTNGVDVSHRGGPPGFVSIVDTKTLRFPDYQGNGFFNTLGNITVDPRVGLIFIDFEHGTLAQFQGEAEISFERDPTLPGSQRVVTVRISSVRVFPHALAIVAPEPPGMSPFLPSNASTAAAAHPVRVMRVMQQTPDTSTFYFASSRPVLYTPGQYGTFVVDMRGLASDEASEQEEDKIVHRCWTLSSTPPRNSAGESKFAITVKHQPNGRVSPLLHDMSVLPRLRFSLAGVDGNFSVPEPREEDASSGQCTTVFAAAGSGVTPVMSNVRRMATSGQTAVVFLSAKQAEEVIFMRELSAIASSRIHIHINLTRVADSAGVPDGAPPKLVFHAGRISSEVVALGLQGHEKVSGLFACGPAPFVDAFQSAYTTSEAPKPAEIVTESFSF</sequence>
<name>A0A2R5GJ95_9STRA</name>
<protein>
    <submittedName>
        <fullName evidence="2">NADH-cytochrome b5 reductase 2-A</fullName>
    </submittedName>
</protein>
<dbReference type="Pfam" id="PF01243">
    <property type="entry name" value="PNPOx_N"/>
    <property type="match status" value="1"/>
</dbReference>